<dbReference type="Proteomes" id="UP001341444">
    <property type="component" value="Unassembled WGS sequence"/>
</dbReference>
<dbReference type="NCBIfam" id="NF005834">
    <property type="entry name" value="PRK07738.1"/>
    <property type="match status" value="1"/>
</dbReference>
<keyword evidence="2" id="KW-0282">Flagellum</keyword>
<proteinExistence type="predicted"/>
<name>A0ABU6MMF0_9BACI</name>
<dbReference type="InterPro" id="IPR035924">
    <property type="entry name" value="FlaG-like_sf"/>
</dbReference>
<feature type="compositionally biased region" description="Polar residues" evidence="1">
    <location>
        <begin position="1"/>
        <end position="27"/>
    </location>
</feature>
<gene>
    <name evidence="2" type="primary">flaG</name>
    <name evidence="2" type="ORF">P4T90_15190</name>
</gene>
<reference evidence="2 3" key="1">
    <citation type="submission" date="2023-03" db="EMBL/GenBank/DDBJ databases">
        <title>Bacillus Genome Sequencing.</title>
        <authorList>
            <person name="Dunlap C."/>
        </authorList>
    </citation>
    <scope>NUCLEOTIDE SEQUENCE [LARGE SCALE GENOMIC DNA]</scope>
    <source>
        <strain evidence="2 3">B-23453</strain>
    </source>
</reference>
<dbReference type="RefSeq" id="WP_066269484.1">
    <property type="nucleotide sequence ID" value="NZ_JARMAB010000022.1"/>
</dbReference>
<organism evidence="2 3">
    <name type="scientific">Heyndrickxia acidicola</name>
    <dbReference type="NCBI Taxonomy" id="209389"/>
    <lineage>
        <taxon>Bacteria</taxon>
        <taxon>Bacillati</taxon>
        <taxon>Bacillota</taxon>
        <taxon>Bacilli</taxon>
        <taxon>Bacillales</taxon>
        <taxon>Bacillaceae</taxon>
        <taxon>Heyndrickxia</taxon>
    </lineage>
</organism>
<keyword evidence="3" id="KW-1185">Reference proteome</keyword>
<dbReference type="Pfam" id="PF03646">
    <property type="entry name" value="FlaG"/>
    <property type="match status" value="1"/>
</dbReference>
<evidence type="ECO:0000256" key="1">
    <source>
        <dbReference type="SAM" id="MobiDB-lite"/>
    </source>
</evidence>
<feature type="compositionally biased region" description="Basic and acidic residues" evidence="1">
    <location>
        <begin position="38"/>
        <end position="48"/>
    </location>
</feature>
<dbReference type="Gene3D" id="3.30.160.170">
    <property type="entry name" value="FlaG-like"/>
    <property type="match status" value="1"/>
</dbReference>
<evidence type="ECO:0000313" key="2">
    <source>
        <dbReference type="EMBL" id="MED1204392.1"/>
    </source>
</evidence>
<dbReference type="PANTHER" id="PTHR37166:SF1">
    <property type="entry name" value="PROTEIN FLAG"/>
    <property type="match status" value="1"/>
</dbReference>
<keyword evidence="2" id="KW-0966">Cell projection</keyword>
<dbReference type="SUPFAM" id="SSF160214">
    <property type="entry name" value="FlaG-like"/>
    <property type="match status" value="1"/>
</dbReference>
<evidence type="ECO:0000313" key="3">
    <source>
        <dbReference type="Proteomes" id="UP001341444"/>
    </source>
</evidence>
<feature type="region of interest" description="Disordered" evidence="1">
    <location>
        <begin position="1"/>
        <end position="48"/>
    </location>
</feature>
<comment type="caution">
    <text evidence="2">The sequence shown here is derived from an EMBL/GenBank/DDBJ whole genome shotgun (WGS) entry which is preliminary data.</text>
</comment>
<dbReference type="PANTHER" id="PTHR37166">
    <property type="entry name" value="PROTEIN FLAG"/>
    <property type="match status" value="1"/>
</dbReference>
<keyword evidence="2" id="KW-0969">Cilium</keyword>
<dbReference type="EMBL" id="JARMAB010000022">
    <property type="protein sequence ID" value="MED1204392.1"/>
    <property type="molecule type" value="Genomic_DNA"/>
</dbReference>
<dbReference type="InterPro" id="IPR005186">
    <property type="entry name" value="FlaG"/>
</dbReference>
<accession>A0ABU6MMF0</accession>
<protein>
    <submittedName>
        <fullName evidence="2">Flagellar protein FlaG</fullName>
    </submittedName>
</protein>
<sequence length="119" mass="13061">MMNRVQGPSASIAVQSNPAQSQNSQGKTADPVSAAPGDKGDGTKNTKENVQKVVDALNKFVSASSTHIQFKFHEKLKEYYVTIVNDQTNQVVQEIPSKKLLDIYAAMNDYLGMIMDKKV</sequence>